<keyword evidence="1 2" id="KW-0175">Coiled coil</keyword>
<evidence type="ECO:0000256" key="1">
    <source>
        <dbReference type="ARBA" id="ARBA00023054"/>
    </source>
</evidence>
<dbReference type="Proteomes" id="UP001157418">
    <property type="component" value="Unassembled WGS sequence"/>
</dbReference>
<feature type="region of interest" description="Disordered" evidence="3">
    <location>
        <begin position="194"/>
        <end position="245"/>
    </location>
</feature>
<accession>A0AAU9PDG6</accession>
<feature type="compositionally biased region" description="Pro residues" evidence="3">
    <location>
        <begin position="408"/>
        <end position="426"/>
    </location>
</feature>
<feature type="region of interest" description="Disordered" evidence="3">
    <location>
        <begin position="805"/>
        <end position="830"/>
    </location>
</feature>
<feature type="compositionally biased region" description="Pro residues" evidence="3">
    <location>
        <begin position="458"/>
        <end position="491"/>
    </location>
</feature>
<feature type="compositionally biased region" description="Basic and acidic residues" evidence="3">
    <location>
        <begin position="275"/>
        <end position="290"/>
    </location>
</feature>
<evidence type="ECO:0000256" key="3">
    <source>
        <dbReference type="SAM" id="MobiDB-lite"/>
    </source>
</evidence>
<evidence type="ECO:0008006" key="6">
    <source>
        <dbReference type="Google" id="ProtNLM"/>
    </source>
</evidence>
<feature type="compositionally biased region" description="Polar residues" evidence="3">
    <location>
        <begin position="603"/>
        <end position="612"/>
    </location>
</feature>
<feature type="compositionally biased region" description="Basic and acidic residues" evidence="3">
    <location>
        <begin position="194"/>
        <end position="209"/>
    </location>
</feature>
<keyword evidence="5" id="KW-1185">Reference proteome</keyword>
<feature type="compositionally biased region" description="Low complexity" evidence="3">
    <location>
        <begin position="427"/>
        <end position="457"/>
    </location>
</feature>
<feature type="region of interest" description="Disordered" evidence="3">
    <location>
        <begin position="268"/>
        <end position="290"/>
    </location>
</feature>
<feature type="compositionally biased region" description="Low complexity" evidence="3">
    <location>
        <begin position="320"/>
        <end position="339"/>
    </location>
</feature>
<feature type="region of interest" description="Disordered" evidence="3">
    <location>
        <begin position="1"/>
        <end position="66"/>
    </location>
</feature>
<organism evidence="4 5">
    <name type="scientific">Lactuca virosa</name>
    <dbReference type="NCBI Taxonomy" id="75947"/>
    <lineage>
        <taxon>Eukaryota</taxon>
        <taxon>Viridiplantae</taxon>
        <taxon>Streptophyta</taxon>
        <taxon>Embryophyta</taxon>
        <taxon>Tracheophyta</taxon>
        <taxon>Spermatophyta</taxon>
        <taxon>Magnoliopsida</taxon>
        <taxon>eudicotyledons</taxon>
        <taxon>Gunneridae</taxon>
        <taxon>Pentapetalae</taxon>
        <taxon>asterids</taxon>
        <taxon>campanulids</taxon>
        <taxon>Asterales</taxon>
        <taxon>Asteraceae</taxon>
        <taxon>Cichorioideae</taxon>
        <taxon>Cichorieae</taxon>
        <taxon>Lactucinae</taxon>
        <taxon>Lactuca</taxon>
    </lineage>
</organism>
<feature type="compositionally biased region" description="Pro residues" evidence="3">
    <location>
        <begin position="503"/>
        <end position="521"/>
    </location>
</feature>
<evidence type="ECO:0000313" key="5">
    <source>
        <dbReference type="Proteomes" id="UP001157418"/>
    </source>
</evidence>
<dbReference type="PANTHER" id="PTHR31342">
    <property type="entry name" value="PROTEIN CHUP1, CHLOROPLASTIC"/>
    <property type="match status" value="1"/>
</dbReference>
<dbReference type="InterPro" id="IPR040265">
    <property type="entry name" value="CHUP1/IPGA1-like"/>
</dbReference>
<name>A0AAU9PDG6_9ASTR</name>
<feature type="compositionally biased region" description="Basic residues" evidence="3">
    <location>
        <begin position="576"/>
        <end position="586"/>
    </location>
</feature>
<feature type="compositionally biased region" description="Pro residues" evidence="3">
    <location>
        <begin position="349"/>
        <end position="374"/>
    </location>
</feature>
<sequence length="874" mass="93261">MPQKDSSKSCGCFGSLFGKKPSGSGKGKNPSGRSRIIRAASNHLLSSSKKKSGSPKKAQASTNGVVQKSDGVADKLITTSELQNKIISFRELLNLPHCISSLTIIELVKDTVKELHNLHPDVVQCGSVSDSGAMPKAINELCESIKSLGKHWMQSDEWMVRSKNDDEANGDLERHALDLLDDIINVARVRTFNNKKDTDDDDKEIKEDVDSPSSSYGKSSRRSNFDKERCSSSPTTPTSVLPDFPNNKSAKACSKMDPHVVQVNMVSEVDEDDGHSDKVEGRNKDGNSDGLVRAHMEISVPPSVLKSIVDAENILIPAAASPSSSSERPSISAPIISPPQQLLVSEESQPPPPPGGKLEISPPPPPPPPPPPLPLDLSVGENDTTTPEPPPPPPPPSMATSNTTSQSDPPPPPHSPAPPPPPPPEKPSMASSDDSSPPQQAPLTTPSPRSPAISSPPRMTPGPPPPPPAPAASGSNPPPATSALPPLPPSAPGNAMPASLGSHPPPPPPTTSGNIPPPPPSFKGSMPAAPPAASGSLPPPPPASSGGSVPAPLPPGRQGKGGAPPPPPAVGGSGKLLRKSVSKLKRSSQMGCLYRQLKAKVEGSNSKATGKSPQKKGSKVGASGGNGKQGLGMADALAEMTKRSSYFQQIEEDVTKYSDAIKEVKVALASFQTSDMNELIKFHKYVESHLEKLTDETQVLARFEDFPSKKLEGLRMAGALYSKLDTIYTDLQNWKIEPPVNDLLDRVENYFNKIKEEIDALDRTKDDELKKFKSQKIHFDFGILIRIKESMVDVSSSCMELALKEKRETSSSKKNEKKETSSSKKNGKKTDSGKILWKAFQFAFRVYSFAGGQDERAENLTKEIAQQIQAETLH</sequence>
<protein>
    <recommendedName>
        <fullName evidence="6">Hydroxyproline-rich glycoprotein family protein</fullName>
    </recommendedName>
</protein>
<feature type="region of interest" description="Disordered" evidence="3">
    <location>
        <begin position="601"/>
        <end position="628"/>
    </location>
</feature>
<reference evidence="4 5" key="1">
    <citation type="submission" date="2022-01" db="EMBL/GenBank/DDBJ databases">
        <authorList>
            <person name="Xiong W."/>
            <person name="Schranz E."/>
        </authorList>
    </citation>
    <scope>NUCLEOTIDE SEQUENCE [LARGE SCALE GENOMIC DNA]</scope>
</reference>
<feature type="compositionally biased region" description="Polar residues" evidence="3">
    <location>
        <begin position="398"/>
        <end position="407"/>
    </location>
</feature>
<gene>
    <name evidence="4" type="ORF">LVIROSA_LOCUS33980</name>
</gene>
<feature type="compositionally biased region" description="Pro residues" evidence="3">
    <location>
        <begin position="387"/>
        <end position="397"/>
    </location>
</feature>
<evidence type="ECO:0000256" key="2">
    <source>
        <dbReference type="SAM" id="Coils"/>
    </source>
</evidence>
<proteinExistence type="predicted"/>
<dbReference type="EMBL" id="CAKMRJ010005634">
    <property type="protein sequence ID" value="CAH1448433.1"/>
    <property type="molecule type" value="Genomic_DNA"/>
</dbReference>
<evidence type="ECO:0000313" key="4">
    <source>
        <dbReference type="EMBL" id="CAH1448433.1"/>
    </source>
</evidence>
<feature type="compositionally biased region" description="Low complexity" evidence="3">
    <location>
        <begin position="18"/>
        <end position="34"/>
    </location>
</feature>
<feature type="coiled-coil region" evidence="2">
    <location>
        <begin position="744"/>
        <end position="771"/>
    </location>
</feature>
<feature type="compositionally biased region" description="Low complexity" evidence="3">
    <location>
        <begin position="522"/>
        <end position="536"/>
    </location>
</feature>
<dbReference type="AlphaFoldDB" id="A0AAU9PDG6"/>
<feature type="region of interest" description="Disordered" evidence="3">
    <location>
        <begin position="320"/>
        <end position="589"/>
    </location>
</feature>
<dbReference type="SUPFAM" id="SSF101447">
    <property type="entry name" value="Formin homology 2 domain (FH2 domain)"/>
    <property type="match status" value="1"/>
</dbReference>
<comment type="caution">
    <text evidence="4">The sequence shown here is derived from an EMBL/GenBank/DDBJ whole genome shotgun (WGS) entry which is preliminary data.</text>
</comment>
<dbReference type="PANTHER" id="PTHR31342:SF58">
    <property type="entry name" value="HYDROXYPROLINE-RICH GLYCOPROTEIN FAMILY PROTEIN"/>
    <property type="match status" value="1"/>
</dbReference>